<evidence type="ECO:0000256" key="1">
    <source>
        <dbReference type="ARBA" id="ARBA00022553"/>
    </source>
</evidence>
<dbReference type="Gene3D" id="3.40.50.2300">
    <property type="match status" value="1"/>
</dbReference>
<name>A0ABZ0WLN0_9BURK</name>
<reference evidence="5 6" key="1">
    <citation type="submission" date="2023-12" db="EMBL/GenBank/DDBJ databases">
        <title>Genome sequencing and assembly of bacterial species from a model synthetic community.</title>
        <authorList>
            <person name="Hogle S.L."/>
        </authorList>
    </citation>
    <scope>NUCLEOTIDE SEQUENCE [LARGE SCALE GENOMIC DNA]</scope>
    <source>
        <strain evidence="5 6">HAMBI 2494</strain>
    </source>
</reference>
<protein>
    <submittedName>
        <fullName evidence="5">Response regulator</fullName>
    </submittedName>
</protein>
<gene>
    <name evidence="5" type="ORF">U0042_00215</name>
</gene>
<evidence type="ECO:0000313" key="5">
    <source>
        <dbReference type="EMBL" id="WQD78181.1"/>
    </source>
</evidence>
<proteinExistence type="predicted"/>
<keyword evidence="6" id="KW-1185">Reference proteome</keyword>
<keyword evidence="1 3" id="KW-0597">Phosphoprotein</keyword>
<evidence type="ECO:0000313" key="6">
    <source>
        <dbReference type="Proteomes" id="UP001325479"/>
    </source>
</evidence>
<dbReference type="InterPro" id="IPR050595">
    <property type="entry name" value="Bact_response_regulator"/>
</dbReference>
<evidence type="ECO:0000259" key="4">
    <source>
        <dbReference type="PROSITE" id="PS50110"/>
    </source>
</evidence>
<feature type="modified residue" description="4-aspartylphosphate" evidence="3">
    <location>
        <position position="52"/>
    </location>
</feature>
<evidence type="ECO:0000256" key="3">
    <source>
        <dbReference type="PROSITE-ProRule" id="PRU00169"/>
    </source>
</evidence>
<dbReference type="Proteomes" id="UP001325479">
    <property type="component" value="Chromosome"/>
</dbReference>
<dbReference type="PANTHER" id="PTHR44591:SF14">
    <property type="entry name" value="PROTEIN PILG"/>
    <property type="match status" value="1"/>
</dbReference>
<keyword evidence="2" id="KW-0902">Two-component regulatory system</keyword>
<evidence type="ECO:0000256" key="2">
    <source>
        <dbReference type="ARBA" id="ARBA00023012"/>
    </source>
</evidence>
<dbReference type="EMBL" id="CP139965">
    <property type="protein sequence ID" value="WQD78181.1"/>
    <property type="molecule type" value="Genomic_DNA"/>
</dbReference>
<dbReference type="CDD" id="cd17574">
    <property type="entry name" value="REC_OmpR"/>
    <property type="match status" value="1"/>
</dbReference>
<dbReference type="Pfam" id="PF00072">
    <property type="entry name" value="Response_reg"/>
    <property type="match status" value="1"/>
</dbReference>
<dbReference type="SMART" id="SM00448">
    <property type="entry name" value="REC"/>
    <property type="match status" value="1"/>
</dbReference>
<dbReference type="PANTHER" id="PTHR44591">
    <property type="entry name" value="STRESS RESPONSE REGULATOR PROTEIN 1"/>
    <property type="match status" value="1"/>
</dbReference>
<dbReference type="InterPro" id="IPR011006">
    <property type="entry name" value="CheY-like_superfamily"/>
</dbReference>
<dbReference type="PROSITE" id="PS50110">
    <property type="entry name" value="RESPONSE_REGULATORY"/>
    <property type="match status" value="1"/>
</dbReference>
<dbReference type="SUPFAM" id="SSF52172">
    <property type="entry name" value="CheY-like"/>
    <property type="match status" value="1"/>
</dbReference>
<dbReference type="InterPro" id="IPR001789">
    <property type="entry name" value="Sig_transdc_resp-reg_receiver"/>
</dbReference>
<feature type="domain" description="Response regulatory" evidence="4">
    <location>
        <begin position="3"/>
        <end position="117"/>
    </location>
</feature>
<accession>A0ABZ0WLN0</accession>
<sequence>MTTLLVVDDESLVTDFLSFLFRREGYVVHAARTGREALDVIGRERPDLIVTDLMMPVMSGVELATALRQDERLAHLPIVLCTAAPHALANEDRALFVAVLHKPYPPATLLDVVARHVGASRT</sequence>
<organism evidence="5 6">
    <name type="scientific">Paraburkholderia kururiensis</name>
    <dbReference type="NCBI Taxonomy" id="984307"/>
    <lineage>
        <taxon>Bacteria</taxon>
        <taxon>Pseudomonadati</taxon>
        <taxon>Pseudomonadota</taxon>
        <taxon>Betaproteobacteria</taxon>
        <taxon>Burkholderiales</taxon>
        <taxon>Burkholderiaceae</taxon>
        <taxon>Paraburkholderia</taxon>
    </lineage>
</organism>
<dbReference type="RefSeq" id="WP_114812056.1">
    <property type="nucleotide sequence ID" value="NZ_CP139965.1"/>
</dbReference>